<dbReference type="InterPro" id="IPR020846">
    <property type="entry name" value="MFS_dom"/>
</dbReference>
<dbReference type="InterPro" id="IPR011701">
    <property type="entry name" value="MFS"/>
</dbReference>
<keyword evidence="5 6" id="KW-0472">Membrane</keyword>
<evidence type="ECO:0000313" key="9">
    <source>
        <dbReference type="Proteomes" id="UP000284407"/>
    </source>
</evidence>
<feature type="transmembrane region" description="Helical" evidence="6">
    <location>
        <begin position="140"/>
        <end position="165"/>
    </location>
</feature>
<dbReference type="Pfam" id="PF07690">
    <property type="entry name" value="MFS_1"/>
    <property type="match status" value="1"/>
</dbReference>
<proteinExistence type="predicted"/>
<keyword evidence="2" id="KW-0813">Transport</keyword>
<dbReference type="Proteomes" id="UP000284407">
    <property type="component" value="Unassembled WGS sequence"/>
</dbReference>
<sequence>MTTSPDSFRMGRTEFVALLAMMLASVAFSIDAMLPALPEIGAELSPDRPENAPLILSMFLLGMGVGTFFMGPLSDAYGRKRVVLVSSGLFMIGAALAWVSQSLEMVLVGRVLQGLGAAGPRVVSTAIVRDRFAGRQMAQILSIVMMIFVLVPAVAPLLGSLIIAWTGWRGIFAAFIVFALVFTVWMMVRLPETHPPENRRPVRFPLLVSAVKEVVAHPVVRLSIFVQMLISGMIFLTLMLVQPIYDIVYGRADEFPYWFFVVAIVAGSASLLNALLVVRFGMWKLITCALGGQIVLSSAFYAFDLGAGPYGFYFFLLWQTCIFFQAGLSFGNLNALAMEPMGHIAGIAASVISAIATVGAVAISGPIGTQFNGAERMLVLSVLVLAILSIAAMFFMARHMRKMATQS</sequence>
<evidence type="ECO:0000256" key="2">
    <source>
        <dbReference type="ARBA" id="ARBA00022448"/>
    </source>
</evidence>
<feature type="transmembrane region" description="Helical" evidence="6">
    <location>
        <begin position="344"/>
        <end position="365"/>
    </location>
</feature>
<dbReference type="STRING" id="1443111.Z949_1522"/>
<dbReference type="EMBL" id="RAQK01000002">
    <property type="protein sequence ID" value="RKE93893.1"/>
    <property type="molecule type" value="Genomic_DNA"/>
</dbReference>
<dbReference type="PANTHER" id="PTHR23502">
    <property type="entry name" value="MAJOR FACILITATOR SUPERFAMILY"/>
    <property type="match status" value="1"/>
</dbReference>
<evidence type="ECO:0000259" key="7">
    <source>
        <dbReference type="PROSITE" id="PS50850"/>
    </source>
</evidence>
<dbReference type="GO" id="GO:0140115">
    <property type="term" value="P:export across plasma membrane"/>
    <property type="evidence" value="ECO:0007669"/>
    <property type="project" value="UniProtKB-ARBA"/>
</dbReference>
<dbReference type="AlphaFoldDB" id="A0A420DI33"/>
<evidence type="ECO:0000256" key="1">
    <source>
        <dbReference type="ARBA" id="ARBA00004141"/>
    </source>
</evidence>
<dbReference type="PROSITE" id="PS50850">
    <property type="entry name" value="MFS"/>
    <property type="match status" value="1"/>
</dbReference>
<feature type="transmembrane region" description="Helical" evidence="6">
    <location>
        <begin position="53"/>
        <end position="70"/>
    </location>
</feature>
<dbReference type="Gene3D" id="1.20.1720.10">
    <property type="entry name" value="Multidrug resistance protein D"/>
    <property type="match status" value="1"/>
</dbReference>
<comment type="subcellular location">
    <subcellularLocation>
        <location evidence="1">Membrane</location>
        <topology evidence="1">Multi-pass membrane protein</topology>
    </subcellularLocation>
</comment>
<name>A0A420DI33_9RHOB</name>
<dbReference type="InterPro" id="IPR036259">
    <property type="entry name" value="MFS_trans_sf"/>
</dbReference>
<accession>A0A420DI33</accession>
<feature type="transmembrane region" description="Helical" evidence="6">
    <location>
        <begin position="222"/>
        <end position="245"/>
    </location>
</feature>
<feature type="transmembrane region" description="Helical" evidence="6">
    <location>
        <begin position="111"/>
        <end position="128"/>
    </location>
</feature>
<feature type="transmembrane region" description="Helical" evidence="6">
    <location>
        <begin position="377"/>
        <end position="397"/>
    </location>
</feature>
<dbReference type="InterPro" id="IPR005829">
    <property type="entry name" value="Sugar_transporter_CS"/>
</dbReference>
<dbReference type="CDD" id="cd17320">
    <property type="entry name" value="MFS_MdfA_MDR_like"/>
    <property type="match status" value="1"/>
</dbReference>
<dbReference type="SUPFAM" id="SSF103473">
    <property type="entry name" value="MFS general substrate transporter"/>
    <property type="match status" value="1"/>
</dbReference>
<feature type="transmembrane region" description="Helical" evidence="6">
    <location>
        <begin position="171"/>
        <end position="190"/>
    </location>
</feature>
<dbReference type="RefSeq" id="WP_025062067.1">
    <property type="nucleotide sequence ID" value="NZ_RAQK01000002.1"/>
</dbReference>
<feature type="transmembrane region" description="Helical" evidence="6">
    <location>
        <begin position="285"/>
        <end position="303"/>
    </location>
</feature>
<feature type="transmembrane region" description="Helical" evidence="6">
    <location>
        <begin position="82"/>
        <end position="99"/>
    </location>
</feature>
<organism evidence="8 9">
    <name type="scientific">Sulfitobacter guttiformis</name>
    <dbReference type="NCBI Taxonomy" id="74349"/>
    <lineage>
        <taxon>Bacteria</taxon>
        <taxon>Pseudomonadati</taxon>
        <taxon>Pseudomonadota</taxon>
        <taxon>Alphaproteobacteria</taxon>
        <taxon>Rhodobacterales</taxon>
        <taxon>Roseobacteraceae</taxon>
        <taxon>Sulfitobacter</taxon>
    </lineage>
</organism>
<feature type="domain" description="Major facilitator superfamily (MFS) profile" evidence="7">
    <location>
        <begin position="13"/>
        <end position="401"/>
    </location>
</feature>
<dbReference type="GO" id="GO:0005886">
    <property type="term" value="C:plasma membrane"/>
    <property type="evidence" value="ECO:0007669"/>
    <property type="project" value="TreeGrafter"/>
</dbReference>
<evidence type="ECO:0000256" key="6">
    <source>
        <dbReference type="SAM" id="Phobius"/>
    </source>
</evidence>
<dbReference type="PANTHER" id="PTHR23502:SF132">
    <property type="entry name" value="POLYAMINE TRANSPORTER 2-RELATED"/>
    <property type="match status" value="1"/>
</dbReference>
<evidence type="ECO:0000313" key="8">
    <source>
        <dbReference type="EMBL" id="RKE93893.1"/>
    </source>
</evidence>
<feature type="transmembrane region" description="Helical" evidence="6">
    <location>
        <begin position="257"/>
        <end position="278"/>
    </location>
</feature>
<reference evidence="8 9" key="1">
    <citation type="submission" date="2018-09" db="EMBL/GenBank/DDBJ databases">
        <title>Genomic Encyclopedia of Archaeal and Bacterial Type Strains, Phase II (KMG-II): from individual species to whole genera.</title>
        <authorList>
            <person name="Goeker M."/>
        </authorList>
    </citation>
    <scope>NUCLEOTIDE SEQUENCE [LARGE SCALE GENOMIC DNA]</scope>
    <source>
        <strain evidence="8 9">DSM 11458</strain>
    </source>
</reference>
<evidence type="ECO:0000256" key="3">
    <source>
        <dbReference type="ARBA" id="ARBA00022692"/>
    </source>
</evidence>
<dbReference type="GO" id="GO:0022857">
    <property type="term" value="F:transmembrane transporter activity"/>
    <property type="evidence" value="ECO:0007669"/>
    <property type="project" value="InterPro"/>
</dbReference>
<dbReference type="GO" id="GO:0042908">
    <property type="term" value="P:xenobiotic transport"/>
    <property type="evidence" value="ECO:0007669"/>
    <property type="project" value="UniProtKB-ARBA"/>
</dbReference>
<comment type="caution">
    <text evidence="8">The sequence shown here is derived from an EMBL/GenBank/DDBJ whole genome shotgun (WGS) entry which is preliminary data.</text>
</comment>
<dbReference type="PROSITE" id="PS00216">
    <property type="entry name" value="SUGAR_TRANSPORT_1"/>
    <property type="match status" value="1"/>
</dbReference>
<keyword evidence="3 6" id="KW-0812">Transmembrane</keyword>
<feature type="transmembrane region" description="Helical" evidence="6">
    <location>
        <begin position="315"/>
        <end position="337"/>
    </location>
</feature>
<protein>
    <submittedName>
        <fullName evidence="8">DHA1 family bicyclomycin/chloramphenicol resistance-like MFS transporter</fullName>
    </submittedName>
</protein>
<gene>
    <name evidence="8" type="ORF">C8N30_2995</name>
</gene>
<evidence type="ECO:0000256" key="5">
    <source>
        <dbReference type="ARBA" id="ARBA00023136"/>
    </source>
</evidence>
<keyword evidence="4 6" id="KW-1133">Transmembrane helix</keyword>
<keyword evidence="9" id="KW-1185">Reference proteome</keyword>
<evidence type="ECO:0000256" key="4">
    <source>
        <dbReference type="ARBA" id="ARBA00022989"/>
    </source>
</evidence>